<dbReference type="CDD" id="cd18795">
    <property type="entry name" value="SF2_C_Ski2"/>
    <property type="match status" value="1"/>
</dbReference>
<dbReference type="InterPro" id="IPR031167">
    <property type="entry name" value="G_OBG"/>
</dbReference>
<dbReference type="FunFam" id="3.40.50.300:FF:002674">
    <property type="entry name" value="GTP-binding protein, putative"/>
    <property type="match status" value="1"/>
</dbReference>
<dbReference type="InterPro" id="IPR025696">
    <property type="entry name" value="Beta-barrel_MTR4"/>
</dbReference>
<evidence type="ECO:0000259" key="11">
    <source>
        <dbReference type="PROSITE" id="PS51883"/>
    </source>
</evidence>
<feature type="region of interest" description="Disordered" evidence="7">
    <location>
        <begin position="247"/>
        <end position="276"/>
    </location>
</feature>
<dbReference type="SMART" id="SM00490">
    <property type="entry name" value="HELICc"/>
    <property type="match status" value="1"/>
</dbReference>
<dbReference type="SUPFAM" id="SSF52540">
    <property type="entry name" value="P-loop containing nucleoside triphosphate hydrolases"/>
    <property type="match status" value="2"/>
</dbReference>
<dbReference type="PROSITE" id="PS51194">
    <property type="entry name" value="HELICASE_CTER"/>
    <property type="match status" value="1"/>
</dbReference>
<dbReference type="InterPro" id="IPR006169">
    <property type="entry name" value="GTP1_OBG_dom"/>
</dbReference>
<evidence type="ECO:0000256" key="5">
    <source>
        <dbReference type="ARBA" id="ARBA00022840"/>
    </source>
</evidence>
<keyword evidence="3" id="KW-0378">Hydrolase</keyword>
<dbReference type="Pfam" id="PF01926">
    <property type="entry name" value="MMR_HSR1"/>
    <property type="match status" value="1"/>
</dbReference>
<dbReference type="EMBL" id="RHLC01000054">
    <property type="protein sequence ID" value="TPP48421.1"/>
    <property type="molecule type" value="Genomic_DNA"/>
</dbReference>
<dbReference type="Gene3D" id="2.70.210.12">
    <property type="entry name" value="GTP1/OBG domain"/>
    <property type="match status" value="1"/>
</dbReference>
<feature type="domain" description="OBG-type G" evidence="10">
    <location>
        <begin position="1117"/>
        <end position="1302"/>
    </location>
</feature>
<keyword evidence="6" id="KW-0342">GTP-binding</keyword>
<feature type="domain" description="Helicase ATP-binding" evidence="8">
    <location>
        <begin position="36"/>
        <end position="192"/>
    </location>
</feature>
<evidence type="ECO:0000313" key="13">
    <source>
        <dbReference type="Proteomes" id="UP000318447"/>
    </source>
</evidence>
<keyword evidence="4" id="KW-0347">Helicase</keyword>
<dbReference type="InterPro" id="IPR014100">
    <property type="entry name" value="GTP-bd_Obg/CgtA"/>
</dbReference>
<dbReference type="VEuPathDB" id="TriTrypDB:LdCL_360038000"/>
<dbReference type="SMART" id="SM00487">
    <property type="entry name" value="DEXDc"/>
    <property type="match status" value="1"/>
</dbReference>
<dbReference type="FunFam" id="1.10.3380.30:FF:000003">
    <property type="entry name" value="ATP dependent RNA helicase (Dob1)"/>
    <property type="match status" value="1"/>
</dbReference>
<dbReference type="Pfam" id="PF21408">
    <property type="entry name" value="MTR4-like_stalk"/>
    <property type="match status" value="1"/>
</dbReference>
<evidence type="ECO:0000256" key="4">
    <source>
        <dbReference type="ARBA" id="ARBA00022806"/>
    </source>
</evidence>
<dbReference type="FunFam" id="2.40.30.300:FF:000005">
    <property type="entry name" value="Putative ATP-dependent RNA helicase"/>
    <property type="match status" value="1"/>
</dbReference>
<dbReference type="PROSITE" id="PS51192">
    <property type="entry name" value="HELICASE_ATP_BIND_1"/>
    <property type="match status" value="1"/>
</dbReference>
<name>A0A504XHV2_LEIDO</name>
<dbReference type="PROSITE" id="PS51883">
    <property type="entry name" value="OBG"/>
    <property type="match status" value="1"/>
</dbReference>
<dbReference type="InterPro" id="IPR011545">
    <property type="entry name" value="DEAD/DEAH_box_helicase_dom"/>
</dbReference>
<protein>
    <submittedName>
        <fullName evidence="12">Obg family GTPase CgtA</fullName>
    </submittedName>
</protein>
<dbReference type="PROSITE" id="PS51710">
    <property type="entry name" value="G_OBG"/>
    <property type="match status" value="1"/>
</dbReference>
<dbReference type="PANTHER" id="PTHR12131">
    <property type="entry name" value="ATP-DEPENDENT RNA AND DNA HELICASE"/>
    <property type="match status" value="1"/>
</dbReference>
<dbReference type="FunFam" id="2.70.210.12:FF:000001">
    <property type="entry name" value="GTPase Obg"/>
    <property type="match status" value="1"/>
</dbReference>
<dbReference type="InterPro" id="IPR001650">
    <property type="entry name" value="Helicase_C-like"/>
</dbReference>
<dbReference type="Pfam" id="PF13234">
    <property type="entry name" value="MTR4_beta-barrel"/>
    <property type="match status" value="1"/>
</dbReference>
<dbReference type="InterPro" id="IPR048392">
    <property type="entry name" value="MTR4-like_stalk"/>
</dbReference>
<dbReference type="PRINTS" id="PR00326">
    <property type="entry name" value="GTP1OBG"/>
</dbReference>
<feature type="domain" description="Obg" evidence="11">
    <location>
        <begin position="957"/>
        <end position="1116"/>
    </location>
</feature>
<dbReference type="InterPro" id="IPR050699">
    <property type="entry name" value="RNA-DNA_Helicase"/>
</dbReference>
<organism evidence="12 13">
    <name type="scientific">Leishmania donovani</name>
    <dbReference type="NCBI Taxonomy" id="5661"/>
    <lineage>
        <taxon>Eukaryota</taxon>
        <taxon>Discoba</taxon>
        <taxon>Euglenozoa</taxon>
        <taxon>Kinetoplastea</taxon>
        <taxon>Metakinetoplastina</taxon>
        <taxon>Trypanosomatida</taxon>
        <taxon>Trypanosomatidae</taxon>
        <taxon>Leishmaniinae</taxon>
        <taxon>Leishmania</taxon>
    </lineage>
</organism>
<dbReference type="Pfam" id="PF08148">
    <property type="entry name" value="DSHCT"/>
    <property type="match status" value="1"/>
</dbReference>
<dbReference type="SMART" id="SM01142">
    <property type="entry name" value="DSHCT"/>
    <property type="match status" value="1"/>
</dbReference>
<proteinExistence type="inferred from homology"/>
<dbReference type="VEuPathDB" id="TriTrypDB:LDHU3_36.4350"/>
<dbReference type="GO" id="GO:0005525">
    <property type="term" value="F:GTP binding"/>
    <property type="evidence" value="ECO:0007669"/>
    <property type="project" value="UniProtKB-KW"/>
</dbReference>
<evidence type="ECO:0000256" key="7">
    <source>
        <dbReference type="SAM" id="MobiDB-lite"/>
    </source>
</evidence>
<comment type="caution">
    <text evidence="12">The sequence shown here is derived from an EMBL/GenBank/DDBJ whole genome shotgun (WGS) entry which is preliminary data.</text>
</comment>
<evidence type="ECO:0000256" key="1">
    <source>
        <dbReference type="ARBA" id="ARBA00007699"/>
    </source>
</evidence>
<dbReference type="GO" id="GO:0005524">
    <property type="term" value="F:ATP binding"/>
    <property type="evidence" value="ECO:0007669"/>
    <property type="project" value="UniProtKB-KW"/>
</dbReference>
<dbReference type="GO" id="GO:0000287">
    <property type="term" value="F:magnesium ion binding"/>
    <property type="evidence" value="ECO:0007669"/>
    <property type="project" value="InterPro"/>
</dbReference>
<evidence type="ECO:0000256" key="3">
    <source>
        <dbReference type="ARBA" id="ARBA00022801"/>
    </source>
</evidence>
<dbReference type="InterPro" id="IPR014001">
    <property type="entry name" value="Helicase_ATP-bd"/>
</dbReference>
<dbReference type="InterPro" id="IPR036726">
    <property type="entry name" value="GTP1_OBG_dom_sf"/>
</dbReference>
<dbReference type="InterPro" id="IPR027417">
    <property type="entry name" value="P-loop_NTPase"/>
</dbReference>
<feature type="domain" description="Helicase C-terminal" evidence="9">
    <location>
        <begin position="311"/>
        <end position="483"/>
    </location>
</feature>
<evidence type="ECO:0000259" key="9">
    <source>
        <dbReference type="PROSITE" id="PS51194"/>
    </source>
</evidence>
<dbReference type="NCBIfam" id="TIGR02729">
    <property type="entry name" value="Obg_CgtA"/>
    <property type="match status" value="1"/>
</dbReference>
<evidence type="ECO:0000256" key="2">
    <source>
        <dbReference type="ARBA" id="ARBA00022741"/>
    </source>
</evidence>
<dbReference type="Pfam" id="PF00270">
    <property type="entry name" value="DEAD"/>
    <property type="match status" value="1"/>
</dbReference>
<dbReference type="FunFam" id="3.40.50.300:FF:002225">
    <property type="entry name" value="ATP-dependent RNA helicase DOB1"/>
    <property type="match status" value="1"/>
</dbReference>
<dbReference type="NCBIfam" id="NF008956">
    <property type="entry name" value="PRK12299.1"/>
    <property type="match status" value="1"/>
</dbReference>
<dbReference type="FunFam" id="3.40.50.300:FF:000141">
    <property type="entry name" value="ATP-dependent RNA helicase DOB1"/>
    <property type="match status" value="1"/>
</dbReference>
<dbReference type="Gene3D" id="3.40.50.300">
    <property type="entry name" value="P-loop containing nucleotide triphosphate hydrolases"/>
    <property type="match status" value="3"/>
</dbReference>
<dbReference type="GO" id="GO:0003676">
    <property type="term" value="F:nucleic acid binding"/>
    <property type="evidence" value="ECO:0007669"/>
    <property type="project" value="InterPro"/>
</dbReference>
<accession>A0A504XHV2</accession>
<dbReference type="GO" id="GO:0003924">
    <property type="term" value="F:GTPase activity"/>
    <property type="evidence" value="ECO:0007669"/>
    <property type="project" value="InterPro"/>
</dbReference>
<comment type="similarity">
    <text evidence="1">Belongs to the TRAFAC class OBG-HflX-like GTPase superfamily. OBG GTPase family.</text>
</comment>
<dbReference type="InterPro" id="IPR012961">
    <property type="entry name" value="Ski2/MTR4_C"/>
</dbReference>
<dbReference type="Gene3D" id="1.10.3380.30">
    <property type="match status" value="1"/>
</dbReference>
<dbReference type="Pfam" id="PF00271">
    <property type="entry name" value="Helicase_C"/>
    <property type="match status" value="1"/>
</dbReference>
<evidence type="ECO:0000313" key="12">
    <source>
        <dbReference type="EMBL" id="TPP48421.1"/>
    </source>
</evidence>
<reference evidence="13" key="1">
    <citation type="submission" date="2019-02" db="EMBL/GenBank/DDBJ databases">
        <title>FDA dAtabase for Regulatory Grade micrObial Sequences (FDA-ARGOS): Supporting development and validation of Infectious Disease Dx tests.</title>
        <authorList>
            <person name="Duncan R."/>
            <person name="Fisher C."/>
            <person name="Tallon L."/>
            <person name="Sadzewicz L."/>
            <person name="Sengamalay N."/>
            <person name="Ott S."/>
            <person name="Godinez A."/>
            <person name="Nagaraj S."/>
            <person name="Vavikolanu K."/>
            <person name="Nadendla S."/>
            <person name="Aluvathingal J."/>
            <person name="Sichtig H."/>
        </authorList>
    </citation>
    <scope>NUCLEOTIDE SEQUENCE [LARGE SCALE GENOMIC DNA]</scope>
    <source>
        <strain evidence="13">FDAARGOS_361</strain>
    </source>
</reference>
<keyword evidence="5" id="KW-0067">ATP-binding</keyword>
<dbReference type="Gene3D" id="2.40.30.300">
    <property type="match status" value="1"/>
</dbReference>
<evidence type="ECO:0000259" key="10">
    <source>
        <dbReference type="PROSITE" id="PS51710"/>
    </source>
</evidence>
<dbReference type="InterPro" id="IPR006073">
    <property type="entry name" value="GTP-bd"/>
</dbReference>
<dbReference type="Pfam" id="PF01018">
    <property type="entry name" value="GTP1_OBG"/>
    <property type="match status" value="1"/>
</dbReference>
<dbReference type="GO" id="GO:0004386">
    <property type="term" value="F:helicase activity"/>
    <property type="evidence" value="ECO:0007669"/>
    <property type="project" value="UniProtKB-KW"/>
</dbReference>
<dbReference type="PANTHER" id="PTHR12131:SF7">
    <property type="entry name" value="EXOSOME RNA HELICASE MTR4"/>
    <property type="match status" value="1"/>
</dbReference>
<dbReference type="VEuPathDB" id="TriTrypDB:LdBPK_363150.1"/>
<gene>
    <name evidence="12" type="ORF">CGC21_13855</name>
</gene>
<keyword evidence="2" id="KW-0547">Nucleotide-binding</keyword>
<evidence type="ECO:0000256" key="6">
    <source>
        <dbReference type="ARBA" id="ARBA00023134"/>
    </source>
</evidence>
<dbReference type="Proteomes" id="UP000318447">
    <property type="component" value="Unassembled WGS sequence"/>
</dbReference>
<dbReference type="GO" id="GO:0005634">
    <property type="term" value="C:nucleus"/>
    <property type="evidence" value="ECO:0007669"/>
    <property type="project" value="TreeGrafter"/>
</dbReference>
<dbReference type="GO" id="GO:0000460">
    <property type="term" value="P:maturation of 5.8S rRNA"/>
    <property type="evidence" value="ECO:0007669"/>
    <property type="project" value="TreeGrafter"/>
</dbReference>
<dbReference type="SUPFAM" id="SSF82051">
    <property type="entry name" value="Obg GTP-binding protein N-terminal domain"/>
    <property type="match status" value="1"/>
</dbReference>
<sequence length="1431" mass="158817">MSDRREDEPVAKRTRREVDPAITFPYELDTFQKTSIDALEEGDSVLVSAHTSAGKTTVALYAIAKALREKKRIIYTSPIKALSNQKFREFSEKFDSVGLMTGDTTIKADADCLVMTTEILRSMLYRGTEMLREVGCVVFDEVHYMRDKSRGVVWEETISLLPEGCQYVFLSATIPNAREFADWVENIHPTTKVHVIHTEYRPVPLQHYLYPAGADGIFLIVDEKGKFRDDNFGKAIASMGAEGGANGVGAAGPGNGSSKDPRGNHKGSGGRSHGGFSQSMMEIVKLVMDRNMYPVIVFSFAKAECERNALALSRLNFNNTEEDALVMEVFNNAMESLAEEDRKLPAIEHLQPLLKRGVGIHHSGLLPILKEVVEILFQAGLVKVLFSTETFSMGLNMPARTVVFTSVKKFDGEKNRYLTGGEYIQMSGRAGRRGLDRVGVVITMVDEAVEPDTLKQLTSGGADVLLSSFHLTYNMVLNLLRVEGVDPEFMMKRSFSQFQRLREKPALEEKGAALRRSIEAINVTHESAFRQYTICEDMIAKKRNEVDHILRQPKFLKNWVQAGRFVHIIRASDQRDFGWGICRSFAAKSTNPNFSDPSTFSIQAAVICMKADASNPSALTPCPVSEYTSEKADLYTVTFDFSDVQCLSTLKTNLPESPDSERGRAEVVQILSKLQRQFGHDIPVLTSAQMGAEDAQLSKLQTQLSNLQKQLEGNILAISPTPELQEEFEKYKRKADLEAQLEQVKGELAGMGKAVFSEELKQMMRVLRRLDYIDKDNIILRKARVACEITTTDENEILLTELLFKGVLNSMETEMIVALLSCLVNVHRTPDGFSLPQEFEQPLKDLNEIVTRIATVSAESGLIQEDSSEEKVMPSLMEVIYLWAKGAKFVDLVSMTTAYEGDIVRTMRRLEEMLRQLASAARSPAIGSIELHEKFLKGIQLIKRDIVFASSLYLAKHRFVDRVKVLLCSGAGGDGASIMAHEHGNEFAGPGGGNGGNGGNVMLQCVKQHTDLSHIEDLGSQISAGAGFCGFSREAHGKRGQDLWLQLPLGTQVVDMDTNEVQYDMDEEGMQIVLLEGGQGGKGNAAFANKWHHSPIESTKGLPGNTMLAQIELKTIADCGLIGYPNAGKSSLLSAISASKPTIAPYAFTTLRPYVGVLHDLYGNVCRVADIPGLIEGAYENRGLGHQFLRHVERTKCLALVVDMCDTYVPDTGSRNSSEVLQPWDVVELLLQELEYYLPGMSQRVIMTFANKMDIEKDSTGTDTQVKLSELKRRVSMPVFPISAALGIHLGPQHEQTGLAPALQFMCREVFARQSHEREMQQFRFSHERAQLERAFRAKHNGVFLPQVHALGAHGAEASQDLDDEAASRGGSLVDQQLDFLGNSGLGVEFDAYENSAARGQLHRYRDLTMKGKYWNLTRQDGEVMKGEKWS</sequence>
<evidence type="ECO:0000259" key="8">
    <source>
        <dbReference type="PROSITE" id="PS51192"/>
    </source>
</evidence>